<dbReference type="GO" id="GO:0003824">
    <property type="term" value="F:catalytic activity"/>
    <property type="evidence" value="ECO:0007669"/>
    <property type="project" value="UniProtKB-ARBA"/>
</dbReference>
<protein>
    <submittedName>
        <fullName evidence="1">Enoyl-CoA hydratase/carnithine racemase</fullName>
    </submittedName>
</protein>
<dbReference type="SUPFAM" id="SSF52096">
    <property type="entry name" value="ClpP/crotonase"/>
    <property type="match status" value="1"/>
</dbReference>
<dbReference type="AlphaFoldDB" id="A0A1H5D2P2"/>
<proteinExistence type="predicted"/>
<dbReference type="PANTHER" id="PTHR11941">
    <property type="entry name" value="ENOYL-COA HYDRATASE-RELATED"/>
    <property type="match status" value="1"/>
</dbReference>
<name>A0A1H5D2P2_9BRAD</name>
<dbReference type="Gene3D" id="3.90.226.10">
    <property type="entry name" value="2-enoyl-CoA Hydratase, Chain A, domain 1"/>
    <property type="match status" value="1"/>
</dbReference>
<reference evidence="1 2" key="1">
    <citation type="submission" date="2016-10" db="EMBL/GenBank/DDBJ databases">
        <authorList>
            <person name="de Groot N.N."/>
        </authorList>
    </citation>
    <scope>NUCLEOTIDE SEQUENCE [LARGE SCALE GENOMIC DNA]</scope>
    <source>
        <strain evidence="1 2">MT12</strain>
    </source>
</reference>
<accession>A0A1H5D2P2</accession>
<dbReference type="InterPro" id="IPR029045">
    <property type="entry name" value="ClpP/crotonase-like_dom_sf"/>
</dbReference>
<sequence length="255" mass="27685">MQNDDTLRVERDLDMVAMTMNRPPANALNNELVKRLLDTIRALSAEASPPGIVLTGGGDRFFSAGGDIKEVAGLEISRPRMRDFHALLCEMESYPGPLVCAVRGYAVGGALEFLLHADYVVADHACMIGFPEINHGLLPAAKGMRQAVRKLGLREAQALLYWGDLVDARKALEIGAISEVTTTADVMDRAVEVCRHLRGKEPKLFAAVKRSLNLTGQMDDASLEAMTIEDLGAYLTGDSSADVRARFLSKNSKKA</sequence>
<gene>
    <name evidence="1" type="ORF">SAMN05444164_5619</name>
</gene>
<evidence type="ECO:0000313" key="1">
    <source>
        <dbReference type="EMBL" id="SED73145.1"/>
    </source>
</evidence>
<dbReference type="InterPro" id="IPR001753">
    <property type="entry name" value="Enoyl-CoA_hydra/iso"/>
</dbReference>
<organism evidence="1 2">
    <name type="scientific">Bradyrhizobium erythrophlei</name>
    <dbReference type="NCBI Taxonomy" id="1437360"/>
    <lineage>
        <taxon>Bacteria</taxon>
        <taxon>Pseudomonadati</taxon>
        <taxon>Pseudomonadota</taxon>
        <taxon>Alphaproteobacteria</taxon>
        <taxon>Hyphomicrobiales</taxon>
        <taxon>Nitrobacteraceae</taxon>
        <taxon>Bradyrhizobium</taxon>
    </lineage>
</organism>
<dbReference type="Proteomes" id="UP000198992">
    <property type="component" value="Unassembled WGS sequence"/>
</dbReference>
<dbReference type="Pfam" id="PF00378">
    <property type="entry name" value="ECH_1"/>
    <property type="match status" value="1"/>
</dbReference>
<dbReference type="CDD" id="cd06558">
    <property type="entry name" value="crotonase-like"/>
    <property type="match status" value="1"/>
</dbReference>
<dbReference type="EMBL" id="FNTH01000001">
    <property type="protein sequence ID" value="SED73145.1"/>
    <property type="molecule type" value="Genomic_DNA"/>
</dbReference>
<evidence type="ECO:0000313" key="2">
    <source>
        <dbReference type="Proteomes" id="UP000198992"/>
    </source>
</evidence>
<dbReference type="RefSeq" id="WP_092122051.1">
    <property type="nucleotide sequence ID" value="NZ_FNTH01000001.1"/>
</dbReference>
<dbReference type="GO" id="GO:0006635">
    <property type="term" value="P:fatty acid beta-oxidation"/>
    <property type="evidence" value="ECO:0007669"/>
    <property type="project" value="TreeGrafter"/>
</dbReference>
<dbReference type="PANTHER" id="PTHR11941:SF54">
    <property type="entry name" value="ENOYL-COA HYDRATASE, MITOCHONDRIAL"/>
    <property type="match status" value="1"/>
</dbReference>
<dbReference type="OrthoDB" id="8640486at2"/>